<dbReference type="Pfam" id="PF10442">
    <property type="entry name" value="FIST_C"/>
    <property type="match status" value="1"/>
</dbReference>
<proteinExistence type="predicted"/>
<evidence type="ECO:0000313" key="3">
    <source>
        <dbReference type="EMBL" id="MDC3986180.1"/>
    </source>
</evidence>
<dbReference type="InterPro" id="IPR019494">
    <property type="entry name" value="FIST_C"/>
</dbReference>
<feature type="domain" description="FIST C-domain" evidence="2">
    <location>
        <begin position="226"/>
        <end position="370"/>
    </location>
</feature>
<dbReference type="SMART" id="SM00897">
    <property type="entry name" value="FIST"/>
    <property type="match status" value="1"/>
</dbReference>
<dbReference type="EMBL" id="JAGTJJ010000036">
    <property type="protein sequence ID" value="MDC3986180.1"/>
    <property type="molecule type" value="Genomic_DNA"/>
</dbReference>
<dbReference type="PANTHER" id="PTHR40252">
    <property type="entry name" value="BLR0328 PROTEIN"/>
    <property type="match status" value="1"/>
</dbReference>
<dbReference type="Pfam" id="PF08495">
    <property type="entry name" value="FIST"/>
    <property type="match status" value="1"/>
</dbReference>
<gene>
    <name evidence="3" type="ORF">KEG57_37225</name>
</gene>
<organism evidence="3 4">
    <name type="scientific">Polyangium jinanense</name>
    <dbReference type="NCBI Taxonomy" id="2829994"/>
    <lineage>
        <taxon>Bacteria</taxon>
        <taxon>Pseudomonadati</taxon>
        <taxon>Myxococcota</taxon>
        <taxon>Polyangia</taxon>
        <taxon>Polyangiales</taxon>
        <taxon>Polyangiaceae</taxon>
        <taxon>Polyangium</taxon>
    </lineage>
</organism>
<evidence type="ECO:0000259" key="2">
    <source>
        <dbReference type="SMART" id="SM01204"/>
    </source>
</evidence>
<name>A0A9X4AXE9_9BACT</name>
<comment type="caution">
    <text evidence="3">The sequence shown here is derived from an EMBL/GenBank/DDBJ whole genome shotgun (WGS) entry which is preliminary data.</text>
</comment>
<dbReference type="SMART" id="SM01204">
    <property type="entry name" value="FIST_C"/>
    <property type="match status" value="1"/>
</dbReference>
<protein>
    <submittedName>
        <fullName evidence="3">FIST C-terminal domain-containing protein</fullName>
    </submittedName>
</protein>
<reference evidence="3 4" key="1">
    <citation type="submission" date="2021-04" db="EMBL/GenBank/DDBJ databases">
        <title>Genome analysis of Polyangium sp.</title>
        <authorList>
            <person name="Li Y."/>
            <person name="Wang J."/>
        </authorList>
    </citation>
    <scope>NUCLEOTIDE SEQUENCE [LARGE SCALE GENOMIC DNA]</scope>
    <source>
        <strain evidence="3 4">SDU14</strain>
    </source>
</reference>
<dbReference type="Proteomes" id="UP001151081">
    <property type="component" value="Unassembled WGS sequence"/>
</dbReference>
<dbReference type="AlphaFoldDB" id="A0A9X4AXE9"/>
<feature type="domain" description="FIST" evidence="1">
    <location>
        <begin position="32"/>
        <end position="225"/>
    </location>
</feature>
<evidence type="ECO:0000259" key="1">
    <source>
        <dbReference type="SMART" id="SM00897"/>
    </source>
</evidence>
<dbReference type="InterPro" id="IPR013702">
    <property type="entry name" value="FIST_domain_N"/>
</dbReference>
<evidence type="ECO:0000313" key="4">
    <source>
        <dbReference type="Proteomes" id="UP001151081"/>
    </source>
</evidence>
<sequence length="388" mass="40966">MLEASTISIVHDDARRAGRDAADELIDVMGGRPDFVLLFASAKYDGRAMLDGLRGRLGSDARIAGCSSLAEIDGRGGLTESVTAMGLRLGSALRVTPLLDVSNDGDDRALGRRLGERARALAPSLLLMFYDSLRVNGPYVLRGLQDVLGATFPMVGGGAGNLGQFDRAYQIADGGVVSGGASVVVFSGPIRIATAARSGWIPVGGEHRITGVEKGNVVRTIDDRPALELYQEYLGARAVAVASLAVEFPLAVVGGLEGTYRPAEGEIAVLRAVAGIDIQRKALILGGDVPEGTLVRMTTGTRDDVIRAAEVATERALRAMPNPSCALLFDCVARKLVLGTRYRDELHKPLERLGSIPKAGFYTHGELSPVDGVSMCHNETFTLALLEG</sequence>
<dbReference type="RefSeq" id="WP_272425675.1">
    <property type="nucleotide sequence ID" value="NZ_JAGTJJ010000036.1"/>
</dbReference>
<accession>A0A9X4AXE9</accession>
<keyword evidence="4" id="KW-1185">Reference proteome</keyword>
<dbReference type="PANTHER" id="PTHR40252:SF2">
    <property type="entry name" value="BLR0328 PROTEIN"/>
    <property type="match status" value="1"/>
</dbReference>